<evidence type="ECO:0000313" key="1">
    <source>
        <dbReference type="EMBL" id="AAS82615.1"/>
    </source>
</evidence>
<reference evidence="1 4" key="1">
    <citation type="submission" date="2004-09" db="EMBL/GenBank/DDBJ databases">
        <authorList>
            <person name="Ai X.L."/>
            <person name="Wang Z.F."/>
            <person name="Wang B."/>
            <person name="Zhang W."/>
            <person name="Li F."/>
            <person name="Fu J.H."/>
            <person name="Cui C.S."/>
            <person name="Shi Y.H."/>
            <person name="He M."/>
        </authorList>
    </citation>
    <scope>NUCLEOTIDE SEQUENCE [LARGE SCALE GENOMIC DNA]</scope>
</reference>
<gene>
    <name evidence="1" type="primary">ORF123</name>
    <name evidence="2" type="ORF">AsGV136</name>
    <name evidence="3" type="ORF">AsGV139</name>
    <name evidence="1" type="ORF">AsGVgp123</name>
</gene>
<dbReference type="EMBL" id="KR584663">
    <property type="protein sequence ID" value="AKN63413.1"/>
    <property type="molecule type" value="Genomic_DNA"/>
</dbReference>
<sequence>MTLSLLCVLFIISASTTDITFKSTLEAYTIDGRGLCIGDCVLTKSEERCIFKYNMATTQCSSSNKPTKRYRTLYNRPCYSNCDYFENEYYSWCVEKRDNNFRWDYCTRNIALKGKEVIRTDNKYMTCGYTTCGKHNYFTYNWCGTIGTYWEYCNPANKVILFEYTTDVNTKCASPCEMDRNNVGYCYDINYRWSNCYLNPDFSNTLEDVHTAWLAQYNTGGIYTLDKEYLLCDRPQDVKGVEDRNKEEAHNKIFNHFPPRLGLSIHRSYSTVQDVVDLYRKNNPTVYLRHPDVDPSANNNSNPVLYYTVSPVPNRIGEDQFNLPLVVHAIITNYTLTNKMVLFSTATPSIHRYMNKMDITDFDEPSYIIGTRLGGSSKLYNMFPRPSNYLTHEENQWHDLEEKIINFLKSKNKRYVEYWAVLTYTKSSFRPSFVGVCVRLYEDNDFVNFDGKSITIATNPLENMHFTNERTPHKCRL</sequence>
<evidence type="ECO:0000313" key="5">
    <source>
        <dbReference type="Proteomes" id="UP000232958"/>
    </source>
</evidence>
<evidence type="ECO:0000313" key="4">
    <source>
        <dbReference type="Proteomes" id="UP000202635"/>
    </source>
</evidence>
<evidence type="ECO:0000313" key="2">
    <source>
        <dbReference type="EMBL" id="AHN92175.1"/>
    </source>
</evidence>
<dbReference type="EMBL" id="AY522332">
    <property type="protein sequence ID" value="AAS82615.1"/>
    <property type="molecule type" value="Genomic_DNA"/>
</dbReference>
<evidence type="ECO:0000313" key="3">
    <source>
        <dbReference type="EMBL" id="AKN63413.1"/>
    </source>
</evidence>
<protein>
    <submittedName>
        <fullName evidence="1">ORF123</fullName>
    </submittedName>
</protein>
<dbReference type="Proteomes" id="UP000202635">
    <property type="component" value="Genome"/>
</dbReference>
<reference evidence="2" key="2">
    <citation type="journal article" date="2014" name="Arch. Virol.">
        <title>Complete genome sequence of Agrotis segetum granulovirus Shanghai strain.</title>
        <authorList>
            <person name="Zhang X."/>
            <person name="Liang Z."/>
            <person name="Yin X."/>
            <person name="Wang J."/>
            <person name="Shao X."/>
        </authorList>
    </citation>
    <scope>NUCLEOTIDE SEQUENCE</scope>
    <source>
        <strain evidence="2">L1</strain>
    </source>
</reference>
<organismHost>
    <name type="scientific">Agrotis segetum</name>
    <name type="common">Turnip moth</name>
    <dbReference type="NCBI Taxonomy" id="47767"/>
</organismHost>
<reference evidence="3 5" key="3">
    <citation type="submission" date="2015-05" db="EMBL/GenBank/DDBJ databases">
        <title>Complete Sequence of an Agrotis segetum granulovirus isolate from Europe.</title>
        <authorList>
            <person name="Gueli Alletti G."/>
            <person name="Wennmann J.T."/>
            <person name="Jehle J.A."/>
        </authorList>
    </citation>
    <scope>NUCLEOTIDE SEQUENCE [LARGE SCALE GENOMIC DNA]</scope>
    <source>
        <strain evidence="3 5">DA</strain>
    </source>
</reference>
<dbReference type="EMBL" id="KC994902">
    <property type="protein sequence ID" value="AHN92175.1"/>
    <property type="molecule type" value="Genomic_DNA"/>
</dbReference>
<organism evidence="1 4">
    <name type="scientific">Agrotis segetum granulosis virus</name>
    <name type="common">AsGV</name>
    <name type="synonym">Agrotis segetum granulovirus</name>
    <dbReference type="NCBI Taxonomy" id="10464"/>
    <lineage>
        <taxon>Viruses</taxon>
        <taxon>Viruses incertae sedis</taxon>
        <taxon>Naldaviricetes</taxon>
        <taxon>Lefavirales</taxon>
        <taxon>Baculoviridae</taxon>
        <taxon>Betabaculovirus</taxon>
        <taxon>Betabaculovirus agsegetum</taxon>
    </lineage>
</organism>
<proteinExistence type="predicted"/>
<dbReference type="OrthoDB" id="7262at10239"/>
<name>Q6QXI3_GVAS</name>
<keyword evidence="5" id="KW-1185">Reference proteome</keyword>
<accession>Q6QXI3</accession>
<dbReference type="Proteomes" id="UP000232958">
    <property type="component" value="Segment"/>
</dbReference>